<dbReference type="EnsemblPlants" id="AVESA.00010b.r2.6AG1043680.1">
    <property type="protein sequence ID" value="AVESA.00010b.r2.6AG1043680.1.CDS"/>
    <property type="gene ID" value="AVESA.00010b.r2.6AG1043680"/>
</dbReference>
<sequence length="776" mass="86482">MAEEQMEEAASSSVSEASGTPFQLQFDKPIPFQIKLAEWNPEKDLLAMVTDDSKVLLHRFNWQRLWTISPGKCITSICWSPDGKVVALGTEDGLVLLHDVENGKMLRTIKSHDVAVVCLNWTEDEPPSRTDKDDLLSYEDRTTRFFPPAPVMPRVGGLNSGDTGLADENEEAIQAFSSAFCQLFNILSSGDKDGCICFSIFGIFPVGKININKVPIHVQSSQKRTSYRLQDASISKVSLSRNLHELVLLCSGELINTDNLSSSKDISVGLHCLHLDTSIFSNRKNELHQVSQQASSIQDLVEVVRASISMMSKQWSNAMNLFHEKFSALPSLITANGIESSSEDEFLSLLFGTRTSPALHQFLVTSLGEAGLKRIAKAIDSSGKELRIVVSEHLQPAVEIISFRLAELRGLARWRSRFQNIGLDEKLMDGVTERVGMLVVQVERFSRVAATVLYLFQNFFSWVLKCVKILLSEPTDQVPPANSELVVIFLKFLLDKDPIRQLLETDQIFEWDIDTARHVEQLVVFGGFTDTQFLERSLAKQFSELEESLKEAFLMPFTTISSQIHCQGLFPLYPVTSSDALSSTCTASSISFYKDEDSQHSASSYSLTDYTCFKIPDGSLNLRNCIGVVKDFCNSSSTFSTPALSGFLLRIPDEYECVDLSLYKDNQVVLLLSGKSSSESSGKSLMIMLQMENFSFSQLSRTFPANCYSLQELVALELQLDTDYGKVRSIPHPLSTPLAVSASRGVGCVFSSRRHALVYILDEDEDENEDEDAEME</sequence>
<evidence type="ECO:0000313" key="1">
    <source>
        <dbReference type="EnsemblPlants" id="AVESA.00010b.r2.6AG1043680.1.CDS"/>
    </source>
</evidence>
<keyword evidence="2" id="KW-1185">Reference proteome</keyword>
<reference evidence="1" key="2">
    <citation type="submission" date="2025-09" db="UniProtKB">
        <authorList>
            <consortium name="EnsemblPlants"/>
        </authorList>
    </citation>
    <scope>IDENTIFICATION</scope>
</reference>
<proteinExistence type="predicted"/>
<organism evidence="1 2">
    <name type="scientific">Avena sativa</name>
    <name type="common">Oat</name>
    <dbReference type="NCBI Taxonomy" id="4498"/>
    <lineage>
        <taxon>Eukaryota</taxon>
        <taxon>Viridiplantae</taxon>
        <taxon>Streptophyta</taxon>
        <taxon>Embryophyta</taxon>
        <taxon>Tracheophyta</taxon>
        <taxon>Spermatophyta</taxon>
        <taxon>Magnoliopsida</taxon>
        <taxon>Liliopsida</taxon>
        <taxon>Poales</taxon>
        <taxon>Poaceae</taxon>
        <taxon>BOP clade</taxon>
        <taxon>Pooideae</taxon>
        <taxon>Poodae</taxon>
        <taxon>Poeae</taxon>
        <taxon>Poeae Chloroplast Group 1 (Aveneae type)</taxon>
        <taxon>Aveninae</taxon>
        <taxon>Avena</taxon>
    </lineage>
</organism>
<accession>A0ACD5YXG0</accession>
<dbReference type="Proteomes" id="UP001732700">
    <property type="component" value="Chromosome 6A"/>
</dbReference>
<name>A0ACD5YXG0_AVESA</name>
<protein>
    <submittedName>
        <fullName evidence="1">Uncharacterized protein</fullName>
    </submittedName>
</protein>
<evidence type="ECO:0000313" key="2">
    <source>
        <dbReference type="Proteomes" id="UP001732700"/>
    </source>
</evidence>
<reference evidence="1" key="1">
    <citation type="submission" date="2021-05" db="EMBL/GenBank/DDBJ databases">
        <authorList>
            <person name="Scholz U."/>
            <person name="Mascher M."/>
            <person name="Fiebig A."/>
        </authorList>
    </citation>
    <scope>NUCLEOTIDE SEQUENCE [LARGE SCALE GENOMIC DNA]</scope>
</reference>